<dbReference type="EMBL" id="MWQY01000003">
    <property type="protein sequence ID" value="ORC37215.1"/>
    <property type="molecule type" value="Genomic_DNA"/>
</dbReference>
<evidence type="ECO:0000256" key="2">
    <source>
        <dbReference type="ARBA" id="ARBA00022475"/>
    </source>
</evidence>
<feature type="transmembrane region" description="Helical" evidence="6">
    <location>
        <begin position="330"/>
        <end position="355"/>
    </location>
</feature>
<dbReference type="OrthoDB" id="369108at2"/>
<comment type="subcellular location">
    <subcellularLocation>
        <location evidence="1">Cell membrane</location>
        <topology evidence="1">Multi-pass membrane protein</topology>
    </subcellularLocation>
</comment>
<keyword evidence="2" id="KW-1003">Cell membrane</keyword>
<keyword evidence="5 6" id="KW-0472">Membrane</keyword>
<evidence type="ECO:0000313" key="8">
    <source>
        <dbReference type="Proteomes" id="UP000192343"/>
    </source>
</evidence>
<dbReference type="AlphaFoldDB" id="A0A1Y1S2B3"/>
<dbReference type="STRING" id="1963862.B4O97_03230"/>
<reference evidence="7 8" key="1">
    <citation type="submission" date="2017-03" db="EMBL/GenBank/DDBJ databases">
        <title>Draft Genome sequence of Marispirochaeta sp. strain JC444.</title>
        <authorList>
            <person name="Shivani Y."/>
            <person name="Subhash Y."/>
            <person name="Sasikala C."/>
            <person name="Ramana C."/>
        </authorList>
    </citation>
    <scope>NUCLEOTIDE SEQUENCE [LARGE SCALE GENOMIC DNA]</scope>
    <source>
        <strain evidence="7 8">JC444</strain>
    </source>
</reference>
<organism evidence="7 8">
    <name type="scientific">Marispirochaeta aestuarii</name>
    <dbReference type="NCBI Taxonomy" id="1963862"/>
    <lineage>
        <taxon>Bacteria</taxon>
        <taxon>Pseudomonadati</taxon>
        <taxon>Spirochaetota</taxon>
        <taxon>Spirochaetia</taxon>
        <taxon>Spirochaetales</taxon>
        <taxon>Spirochaetaceae</taxon>
        <taxon>Marispirochaeta</taxon>
    </lineage>
</organism>
<comment type="caution">
    <text evidence="7">The sequence shown here is derived from an EMBL/GenBank/DDBJ whole genome shotgun (WGS) entry which is preliminary data.</text>
</comment>
<gene>
    <name evidence="7" type="ORF">B4O97_03230</name>
</gene>
<proteinExistence type="predicted"/>
<evidence type="ECO:0000256" key="5">
    <source>
        <dbReference type="ARBA" id="ARBA00023136"/>
    </source>
</evidence>
<dbReference type="Proteomes" id="UP000192343">
    <property type="component" value="Unassembled WGS sequence"/>
</dbReference>
<keyword evidence="3 6" id="KW-0812">Transmembrane</keyword>
<evidence type="ECO:0000256" key="1">
    <source>
        <dbReference type="ARBA" id="ARBA00004651"/>
    </source>
</evidence>
<dbReference type="Pfam" id="PF03739">
    <property type="entry name" value="LptF_LptG"/>
    <property type="match status" value="1"/>
</dbReference>
<protein>
    <recommendedName>
        <fullName evidence="9">LPS export ABC transporter permease LptG</fullName>
    </recommendedName>
</protein>
<dbReference type="RefSeq" id="WP_083048274.1">
    <property type="nucleotide sequence ID" value="NZ_CAXXQO010000002.1"/>
</dbReference>
<feature type="transmembrane region" description="Helical" evidence="6">
    <location>
        <begin position="63"/>
        <end position="82"/>
    </location>
</feature>
<sequence>MKLLRRMLLLDCIPVFFTALFFFVLMLQMVDLFGNLWRYLNQDVPVAVILQLQLLYIPKCISYAVPISLLFSISYTLGQLYGNNELIALLGSGVSLRYAVSPLLVLGAFLGLGLLGFEDAVVIESYSKKNALMQQVLGQRENLNNSNVTIRGDAGGVIYSAEYYNNADRTISNLVVLMLTDDGRFKKRIDAAWAEYNGSIWIMRDARVYSFSDSGLAEDRYAEYTDPLLTDDPANFQRKQKDIEEMTLSEAQVYIEELRRSGQESRAERTDYYKRIAFAFTPIIVAMLSSAIGSRFKKNVLLMSLLLSLSLSVVFYVFQMLTSLFAVIGYLSPVAGSFIPVIIFLTIGTAMLKFIRT</sequence>
<dbReference type="PANTHER" id="PTHR33529">
    <property type="entry name" value="SLR0882 PROTEIN-RELATED"/>
    <property type="match status" value="1"/>
</dbReference>
<feature type="transmembrane region" description="Helical" evidence="6">
    <location>
        <begin position="276"/>
        <end position="294"/>
    </location>
</feature>
<evidence type="ECO:0000256" key="4">
    <source>
        <dbReference type="ARBA" id="ARBA00022989"/>
    </source>
</evidence>
<feature type="transmembrane region" description="Helical" evidence="6">
    <location>
        <begin position="300"/>
        <end position="318"/>
    </location>
</feature>
<dbReference type="GO" id="GO:0015920">
    <property type="term" value="P:lipopolysaccharide transport"/>
    <property type="evidence" value="ECO:0007669"/>
    <property type="project" value="TreeGrafter"/>
</dbReference>
<feature type="transmembrane region" description="Helical" evidence="6">
    <location>
        <begin position="102"/>
        <end position="123"/>
    </location>
</feature>
<name>A0A1Y1S2B3_9SPIO</name>
<keyword evidence="4 6" id="KW-1133">Transmembrane helix</keyword>
<evidence type="ECO:0000256" key="3">
    <source>
        <dbReference type="ARBA" id="ARBA00022692"/>
    </source>
</evidence>
<evidence type="ECO:0000256" key="6">
    <source>
        <dbReference type="SAM" id="Phobius"/>
    </source>
</evidence>
<dbReference type="PANTHER" id="PTHR33529:SF6">
    <property type="entry name" value="YJGP_YJGQ FAMILY PERMEASE"/>
    <property type="match status" value="1"/>
</dbReference>
<dbReference type="GO" id="GO:0043190">
    <property type="term" value="C:ATP-binding cassette (ABC) transporter complex"/>
    <property type="evidence" value="ECO:0007669"/>
    <property type="project" value="TreeGrafter"/>
</dbReference>
<keyword evidence="8" id="KW-1185">Reference proteome</keyword>
<accession>A0A1Y1S2B3</accession>
<evidence type="ECO:0000313" key="7">
    <source>
        <dbReference type="EMBL" id="ORC37215.1"/>
    </source>
</evidence>
<feature type="transmembrane region" description="Helical" evidence="6">
    <location>
        <begin position="7"/>
        <end position="30"/>
    </location>
</feature>
<evidence type="ECO:0008006" key="9">
    <source>
        <dbReference type="Google" id="ProtNLM"/>
    </source>
</evidence>
<dbReference type="InterPro" id="IPR005495">
    <property type="entry name" value="LptG/LptF_permease"/>
</dbReference>